<accession>A0A1J1IG71</accession>
<evidence type="ECO:0000313" key="1">
    <source>
        <dbReference type="EMBL" id="CRK99211.1"/>
    </source>
</evidence>
<proteinExistence type="predicted"/>
<dbReference type="AlphaFoldDB" id="A0A1J1IG71"/>
<name>A0A1J1IG71_9DIPT</name>
<keyword evidence="2" id="KW-1185">Reference proteome</keyword>
<gene>
    <name evidence="1" type="ORF">CLUMA_CG012535</name>
</gene>
<reference evidence="1 2" key="1">
    <citation type="submission" date="2015-04" db="EMBL/GenBank/DDBJ databases">
        <authorList>
            <person name="Syromyatnikov M.Y."/>
            <person name="Popov V.N."/>
        </authorList>
    </citation>
    <scope>NUCLEOTIDE SEQUENCE [LARGE SCALE GENOMIC DNA]</scope>
</reference>
<dbReference type="Proteomes" id="UP000183832">
    <property type="component" value="Unassembled WGS sequence"/>
</dbReference>
<dbReference type="EMBL" id="CVRI01000049">
    <property type="protein sequence ID" value="CRK99211.1"/>
    <property type="molecule type" value="Genomic_DNA"/>
</dbReference>
<sequence>MQTEYEHESLIRYRKAIITFGLTLNALHSSSTQTQEHGTKKLKQVTDGNCSPDDKISLNLLWQPSLGFIHVYTENYLFSKQNYRIKKRSRLPRDQQSYITPFGIMRRKKNVVPLQNT</sequence>
<organism evidence="1 2">
    <name type="scientific">Clunio marinus</name>
    <dbReference type="NCBI Taxonomy" id="568069"/>
    <lineage>
        <taxon>Eukaryota</taxon>
        <taxon>Metazoa</taxon>
        <taxon>Ecdysozoa</taxon>
        <taxon>Arthropoda</taxon>
        <taxon>Hexapoda</taxon>
        <taxon>Insecta</taxon>
        <taxon>Pterygota</taxon>
        <taxon>Neoptera</taxon>
        <taxon>Endopterygota</taxon>
        <taxon>Diptera</taxon>
        <taxon>Nematocera</taxon>
        <taxon>Chironomoidea</taxon>
        <taxon>Chironomidae</taxon>
        <taxon>Clunio</taxon>
    </lineage>
</organism>
<protein>
    <submittedName>
        <fullName evidence="1">CLUMA_CG012535, isoform A</fullName>
    </submittedName>
</protein>
<evidence type="ECO:0000313" key="2">
    <source>
        <dbReference type="Proteomes" id="UP000183832"/>
    </source>
</evidence>